<comment type="caution">
    <text evidence="12">The sequence shown here is derived from an EMBL/GenBank/DDBJ whole genome shotgun (WGS) entry which is preliminary data.</text>
</comment>
<name>A0A2P8HAM1_9BACI</name>
<dbReference type="InterPro" id="IPR002937">
    <property type="entry name" value="Amino_oxidase"/>
</dbReference>
<evidence type="ECO:0000256" key="8">
    <source>
        <dbReference type="ARBA" id="ARBA00042619"/>
    </source>
</evidence>
<keyword evidence="13" id="KW-1185">Reference proteome</keyword>
<evidence type="ECO:0000256" key="1">
    <source>
        <dbReference type="ARBA" id="ARBA00001974"/>
    </source>
</evidence>
<evidence type="ECO:0000256" key="2">
    <source>
        <dbReference type="ARBA" id="ARBA00022746"/>
    </source>
</evidence>
<dbReference type="OrthoDB" id="9814556at2"/>
<dbReference type="EMBL" id="PYAV01000011">
    <property type="protein sequence ID" value="PSL43267.1"/>
    <property type="molecule type" value="Genomic_DNA"/>
</dbReference>
<organism evidence="12 13">
    <name type="scientific">Salsuginibacillus halophilus</name>
    <dbReference type="NCBI Taxonomy" id="517424"/>
    <lineage>
        <taxon>Bacteria</taxon>
        <taxon>Bacillati</taxon>
        <taxon>Bacillota</taxon>
        <taxon>Bacilli</taxon>
        <taxon>Bacillales</taxon>
        <taxon>Bacillaceae</taxon>
        <taxon>Salsuginibacillus</taxon>
    </lineage>
</organism>
<dbReference type="AlphaFoldDB" id="A0A2P8HAM1"/>
<comment type="similarity">
    <text evidence="5">Belongs to the carotenoid/retinoid oxidoreductase family. CrtP subfamily.</text>
</comment>
<keyword evidence="3 10" id="KW-0560">Oxidoreductase</keyword>
<evidence type="ECO:0000313" key="13">
    <source>
        <dbReference type="Proteomes" id="UP000242310"/>
    </source>
</evidence>
<dbReference type="InterPro" id="IPR014105">
    <property type="entry name" value="Carotenoid/retinoid_OxRdtase"/>
</dbReference>
<comment type="cofactor">
    <cofactor evidence="1">
        <name>FAD</name>
        <dbReference type="ChEBI" id="CHEBI:57692"/>
    </cofactor>
</comment>
<gene>
    <name evidence="12" type="ORF">B0H94_11192</name>
</gene>
<reference evidence="12 13" key="1">
    <citation type="submission" date="2018-03" db="EMBL/GenBank/DDBJ databases">
        <title>Genomic Encyclopedia of Type Strains, Phase III (KMG-III): the genomes of soil and plant-associated and newly described type strains.</title>
        <authorList>
            <person name="Whitman W."/>
        </authorList>
    </citation>
    <scope>NUCLEOTIDE SEQUENCE [LARGE SCALE GENOMIC DNA]</scope>
    <source>
        <strain evidence="12 13">CGMCC 1.07653</strain>
    </source>
</reference>
<dbReference type="Proteomes" id="UP000242310">
    <property type="component" value="Unassembled WGS sequence"/>
</dbReference>
<dbReference type="GO" id="GO:0016117">
    <property type="term" value="P:carotenoid biosynthetic process"/>
    <property type="evidence" value="ECO:0007669"/>
    <property type="project" value="UniProtKB-KW"/>
</dbReference>
<dbReference type="Pfam" id="PF01593">
    <property type="entry name" value="Amino_oxidase"/>
    <property type="match status" value="1"/>
</dbReference>
<comment type="pathway">
    <text evidence="4">Carotenoid biosynthesis; staphyloxanthin biosynthesis; staphyloxanthin from farnesyl diphosphate: step 3/5.</text>
</comment>
<evidence type="ECO:0000313" key="12">
    <source>
        <dbReference type="EMBL" id="PSL43267.1"/>
    </source>
</evidence>
<keyword evidence="2 10" id="KW-0125">Carotenoid biosynthesis</keyword>
<dbReference type="PANTHER" id="PTHR43734">
    <property type="entry name" value="PHYTOENE DESATURASE"/>
    <property type="match status" value="1"/>
</dbReference>
<evidence type="ECO:0000256" key="9">
    <source>
        <dbReference type="ARBA" id="ARBA00048532"/>
    </source>
</evidence>
<feature type="domain" description="Amine oxidase" evidence="11">
    <location>
        <begin position="11"/>
        <end position="485"/>
    </location>
</feature>
<dbReference type="GO" id="GO:0016491">
    <property type="term" value="F:oxidoreductase activity"/>
    <property type="evidence" value="ECO:0007669"/>
    <property type="project" value="UniProtKB-KW"/>
</dbReference>
<evidence type="ECO:0000256" key="4">
    <source>
        <dbReference type="ARBA" id="ARBA00037901"/>
    </source>
</evidence>
<dbReference type="PROSITE" id="PS51257">
    <property type="entry name" value="PROKAR_LIPOPROTEIN"/>
    <property type="match status" value="1"/>
</dbReference>
<proteinExistence type="inferred from homology"/>
<dbReference type="NCBIfam" id="TIGR02734">
    <property type="entry name" value="crtI_fam"/>
    <property type="match status" value="1"/>
</dbReference>
<evidence type="ECO:0000256" key="7">
    <source>
        <dbReference type="ARBA" id="ARBA00041900"/>
    </source>
</evidence>
<accession>A0A2P8HAM1</accession>
<protein>
    <recommendedName>
        <fullName evidence="6">4,4'-diaponeurosporene oxygenase</fullName>
    </recommendedName>
    <alternativeName>
        <fullName evidence="7">4,4'-diaponeurosporene oxidase</fullName>
    </alternativeName>
    <alternativeName>
        <fullName evidence="8">Carotenoid oxidase</fullName>
    </alternativeName>
</protein>
<dbReference type="InterPro" id="IPR036188">
    <property type="entry name" value="FAD/NAD-bd_sf"/>
</dbReference>
<dbReference type="SUPFAM" id="SSF51905">
    <property type="entry name" value="FAD/NAD(P)-binding domain"/>
    <property type="match status" value="1"/>
</dbReference>
<comment type="catalytic activity">
    <reaction evidence="9">
        <text>all-trans-4,4'-diaponeurosporene + 2 AH2 + 2 O2 = 4,4'-diaponeurosporenal + 2 A + 3 H2O</text>
        <dbReference type="Rhea" id="RHEA:56104"/>
        <dbReference type="ChEBI" id="CHEBI:13193"/>
        <dbReference type="ChEBI" id="CHEBI:15377"/>
        <dbReference type="ChEBI" id="CHEBI:15379"/>
        <dbReference type="ChEBI" id="CHEBI:17499"/>
        <dbReference type="ChEBI" id="CHEBI:62743"/>
        <dbReference type="ChEBI" id="CHEBI:79065"/>
    </reaction>
</comment>
<evidence type="ECO:0000256" key="10">
    <source>
        <dbReference type="RuleBase" id="RU362075"/>
    </source>
</evidence>
<dbReference type="Gene3D" id="3.50.50.60">
    <property type="entry name" value="FAD/NAD(P)-binding domain"/>
    <property type="match status" value="2"/>
</dbReference>
<sequence>MKSAAIIGGGLGGLAAACILSSFGVHVRLFEKNEKVGGKLERMKLGTYEFDYGPNTITMPETFKNVFRIAGENPDDWLTFIKLANHTSNHFPDGSRLDFSSDRDVFASEVAKFSKKDAANVPAFLKEVERLYVQAAAQFFQRTFTSPRAYASPKLGRAFLSVRPFQTMNGFFRKYFKHPYVLQALNRYATYIGSSPYDAPATFALISHLELNEGVFYVENGNARIAEQLKKLAEANGAEIYTNTEVTRMHTKNKAITSLQLKSGAEVSADEYILNGDLLSQYPELVEEHERPHFKNEYRDRMQASISAYVILAGAKNTTRSLGHHQVYFSGNYEQEFHELLQKQTYPKDPTVYVCNSRVTEPARAPEGNNLFILANAPALKPDGKEAPGFEDYEARIYDKLESYGLSWTTDTTSTRTPATLASRVNAYRGALYGPAANSKQRAFFRPTNAAKDFSNLHFAGGSTHPGGGSPMVVTSGMLVARDLLKQHRIAKVSWQQSTNRTEEDRT</sequence>
<evidence type="ECO:0000256" key="3">
    <source>
        <dbReference type="ARBA" id="ARBA00023002"/>
    </source>
</evidence>
<evidence type="ECO:0000259" key="11">
    <source>
        <dbReference type="Pfam" id="PF01593"/>
    </source>
</evidence>
<evidence type="ECO:0000256" key="5">
    <source>
        <dbReference type="ARBA" id="ARBA00038194"/>
    </source>
</evidence>
<dbReference type="RefSeq" id="WP_106589407.1">
    <property type="nucleotide sequence ID" value="NZ_PYAV01000011.1"/>
</dbReference>
<dbReference type="PANTHER" id="PTHR43734:SF7">
    <property type="entry name" value="4,4'-DIAPONEUROSPORENE OXYGENASE"/>
    <property type="match status" value="1"/>
</dbReference>
<evidence type="ECO:0000256" key="6">
    <source>
        <dbReference type="ARBA" id="ARBA00039159"/>
    </source>
</evidence>